<gene>
    <name evidence="2" type="ORF">RIF29_20794</name>
</gene>
<name>A0AAN9F242_CROPI</name>
<accession>A0AAN9F242</accession>
<keyword evidence="3" id="KW-1185">Reference proteome</keyword>
<dbReference type="EMBL" id="JAYWIO010000004">
    <property type="protein sequence ID" value="KAK7268107.1"/>
    <property type="molecule type" value="Genomic_DNA"/>
</dbReference>
<evidence type="ECO:0000256" key="1">
    <source>
        <dbReference type="SAM" id="MobiDB-lite"/>
    </source>
</evidence>
<dbReference type="AlphaFoldDB" id="A0AAN9F242"/>
<evidence type="ECO:0000313" key="2">
    <source>
        <dbReference type="EMBL" id="KAK7268107.1"/>
    </source>
</evidence>
<proteinExistence type="predicted"/>
<sequence length="154" mass="17544">MAEATSGLNRRRRLLPAAPSLPRVDGGDDDFNQNRHLGSLAIREPTPSPLPWSASPVMLEPKLVYDVDVIMQPLDDGDWKFLEKGWKWRGDVSMVVDDPHFTPMGIDLWEMMEKIKLDDPEYVKVLVLPENDGRFDNGEESLELKEVQAKDDDQ</sequence>
<protein>
    <submittedName>
        <fullName evidence="2">Uncharacterized protein</fullName>
    </submittedName>
</protein>
<evidence type="ECO:0000313" key="3">
    <source>
        <dbReference type="Proteomes" id="UP001372338"/>
    </source>
</evidence>
<feature type="region of interest" description="Disordered" evidence="1">
    <location>
        <begin position="1"/>
        <end position="30"/>
    </location>
</feature>
<organism evidence="2 3">
    <name type="scientific">Crotalaria pallida</name>
    <name type="common">Smooth rattlebox</name>
    <name type="synonym">Crotalaria striata</name>
    <dbReference type="NCBI Taxonomy" id="3830"/>
    <lineage>
        <taxon>Eukaryota</taxon>
        <taxon>Viridiplantae</taxon>
        <taxon>Streptophyta</taxon>
        <taxon>Embryophyta</taxon>
        <taxon>Tracheophyta</taxon>
        <taxon>Spermatophyta</taxon>
        <taxon>Magnoliopsida</taxon>
        <taxon>eudicotyledons</taxon>
        <taxon>Gunneridae</taxon>
        <taxon>Pentapetalae</taxon>
        <taxon>rosids</taxon>
        <taxon>fabids</taxon>
        <taxon>Fabales</taxon>
        <taxon>Fabaceae</taxon>
        <taxon>Papilionoideae</taxon>
        <taxon>50 kb inversion clade</taxon>
        <taxon>genistoids sensu lato</taxon>
        <taxon>core genistoids</taxon>
        <taxon>Crotalarieae</taxon>
        <taxon>Crotalaria</taxon>
    </lineage>
</organism>
<comment type="caution">
    <text evidence="2">The sequence shown here is derived from an EMBL/GenBank/DDBJ whole genome shotgun (WGS) entry which is preliminary data.</text>
</comment>
<dbReference type="Proteomes" id="UP001372338">
    <property type="component" value="Unassembled WGS sequence"/>
</dbReference>
<reference evidence="2 3" key="1">
    <citation type="submission" date="2024-01" db="EMBL/GenBank/DDBJ databases">
        <title>The genomes of 5 underutilized Papilionoideae crops provide insights into root nodulation and disease resistanc.</title>
        <authorList>
            <person name="Yuan L."/>
        </authorList>
    </citation>
    <scope>NUCLEOTIDE SEQUENCE [LARGE SCALE GENOMIC DNA]</scope>
    <source>
        <strain evidence="2">ZHUSHIDOU_FW_LH</strain>
        <tissue evidence="2">Leaf</tissue>
    </source>
</reference>